<protein>
    <submittedName>
        <fullName evidence="1">Uncharacterized protein</fullName>
    </submittedName>
</protein>
<proteinExistence type="predicted"/>
<dbReference type="Proteomes" id="UP000065521">
    <property type="component" value="Unassembled WGS sequence"/>
</dbReference>
<evidence type="ECO:0000313" key="2">
    <source>
        <dbReference type="Proteomes" id="UP000065521"/>
    </source>
</evidence>
<organism evidence="1 2">
    <name type="scientific">Burkholderia ubonensis</name>
    <dbReference type="NCBI Taxonomy" id="101571"/>
    <lineage>
        <taxon>Bacteria</taxon>
        <taxon>Pseudomonadati</taxon>
        <taxon>Pseudomonadota</taxon>
        <taxon>Betaproteobacteria</taxon>
        <taxon>Burkholderiales</taxon>
        <taxon>Burkholderiaceae</taxon>
        <taxon>Burkholderia</taxon>
        <taxon>Burkholderia cepacia complex</taxon>
    </lineage>
</organism>
<comment type="caution">
    <text evidence="1">The sequence shown here is derived from an EMBL/GenBank/DDBJ whole genome shotgun (WGS) entry which is preliminary data.</text>
</comment>
<evidence type="ECO:0000313" key="1">
    <source>
        <dbReference type="EMBL" id="KUZ88125.1"/>
    </source>
</evidence>
<gene>
    <name evidence="1" type="ORF">WI38_20890</name>
</gene>
<accession>A0A102LJY8</accession>
<dbReference type="EMBL" id="LOTN01000038">
    <property type="protein sequence ID" value="KUZ88125.1"/>
    <property type="molecule type" value="Genomic_DNA"/>
</dbReference>
<reference evidence="1 2" key="1">
    <citation type="submission" date="2015-11" db="EMBL/GenBank/DDBJ databases">
        <title>Expanding the genomic diversity of Burkholderia species for the development of highly accurate diagnostics.</title>
        <authorList>
            <person name="Sahl J."/>
            <person name="Keim P."/>
            <person name="Wagner D."/>
        </authorList>
    </citation>
    <scope>NUCLEOTIDE SEQUENCE [LARGE SCALE GENOMIC DNA]</scope>
    <source>
        <strain evidence="1 2">RF32-BP4</strain>
    </source>
</reference>
<dbReference type="AlphaFoldDB" id="A0A102LJY8"/>
<name>A0A102LJY8_9BURK</name>
<sequence length="76" mass="8549">MGLATLGNARLPGRLSWELYMTFGEDQGRVRVNNATRNFTIPRCICLNLLKAGASDGYRAAVLLLWPFVRLPWRVA</sequence>